<dbReference type="Gene3D" id="1.10.10.10">
    <property type="entry name" value="Winged helix-like DNA-binding domain superfamily/Winged helix DNA-binding domain"/>
    <property type="match status" value="1"/>
</dbReference>
<dbReference type="InterPro" id="IPR036390">
    <property type="entry name" value="WH_DNA-bd_sf"/>
</dbReference>
<dbReference type="PANTHER" id="PTHR33164">
    <property type="entry name" value="TRANSCRIPTIONAL REGULATOR, MARR FAMILY"/>
    <property type="match status" value="1"/>
</dbReference>
<protein>
    <submittedName>
        <fullName evidence="5">MarR family transcriptional regulator</fullName>
    </submittedName>
</protein>
<evidence type="ECO:0000256" key="3">
    <source>
        <dbReference type="ARBA" id="ARBA00023163"/>
    </source>
</evidence>
<dbReference type="SUPFAM" id="SSF46785">
    <property type="entry name" value="Winged helix' DNA-binding domain"/>
    <property type="match status" value="1"/>
</dbReference>
<evidence type="ECO:0000256" key="1">
    <source>
        <dbReference type="ARBA" id="ARBA00023015"/>
    </source>
</evidence>
<accession>A0A975IV86</accession>
<gene>
    <name evidence="5" type="ORF">KCG34_00030</name>
</gene>
<reference evidence="5" key="1">
    <citation type="submission" date="2021-04" db="EMBL/GenBank/DDBJ databases">
        <title>The complete genome sequence of Caulobacter sp. S6.</title>
        <authorList>
            <person name="Tang Y."/>
            <person name="Ouyang W."/>
            <person name="Liu Q."/>
            <person name="Huang B."/>
            <person name="Guo Z."/>
            <person name="Lei P."/>
        </authorList>
    </citation>
    <scope>NUCLEOTIDE SEQUENCE</scope>
    <source>
        <strain evidence="5">S6</strain>
    </source>
</reference>
<organism evidence="5 6">
    <name type="scientific">Phenylobacterium montanum</name>
    <dbReference type="NCBI Taxonomy" id="2823693"/>
    <lineage>
        <taxon>Bacteria</taxon>
        <taxon>Pseudomonadati</taxon>
        <taxon>Pseudomonadota</taxon>
        <taxon>Alphaproteobacteria</taxon>
        <taxon>Caulobacterales</taxon>
        <taxon>Caulobacteraceae</taxon>
        <taxon>Phenylobacterium</taxon>
    </lineage>
</organism>
<keyword evidence="1" id="KW-0805">Transcription regulation</keyword>
<dbReference type="KEGG" id="caul:KCG34_00030"/>
<dbReference type="PANTHER" id="PTHR33164:SF89">
    <property type="entry name" value="MARR FAMILY REGULATORY PROTEIN"/>
    <property type="match status" value="1"/>
</dbReference>
<keyword evidence="3" id="KW-0804">Transcription</keyword>
<dbReference type="InterPro" id="IPR036388">
    <property type="entry name" value="WH-like_DNA-bd_sf"/>
</dbReference>
<dbReference type="GO" id="GO:0003677">
    <property type="term" value="F:DNA binding"/>
    <property type="evidence" value="ECO:0007669"/>
    <property type="project" value="UniProtKB-KW"/>
</dbReference>
<dbReference type="PRINTS" id="PR00598">
    <property type="entry name" value="HTHMARR"/>
</dbReference>
<evidence type="ECO:0000313" key="5">
    <source>
        <dbReference type="EMBL" id="QUD88319.1"/>
    </source>
</evidence>
<sequence length="154" mass="16628">MATRRSLGGDIGLGDLENQVGFLLRLAQVSVFKHLIAALEPFDLRLTDYSALLVIEANPELKQQSLGEALRIQRPNLVSIMDALERRGLVKRGSVPGDRRSYALTLTPEGSALLARANEAQARHEADVDAALGPIDKAAFLDALARLSQLSDGD</sequence>
<proteinExistence type="predicted"/>
<dbReference type="PROSITE" id="PS01117">
    <property type="entry name" value="HTH_MARR_1"/>
    <property type="match status" value="1"/>
</dbReference>
<keyword evidence="6" id="KW-1185">Reference proteome</keyword>
<dbReference type="EMBL" id="CP073078">
    <property type="protein sequence ID" value="QUD88319.1"/>
    <property type="molecule type" value="Genomic_DNA"/>
</dbReference>
<name>A0A975IV86_9CAUL</name>
<dbReference type="InterPro" id="IPR000835">
    <property type="entry name" value="HTH_MarR-typ"/>
</dbReference>
<dbReference type="InterPro" id="IPR023187">
    <property type="entry name" value="Tscrpt_reg_MarR-type_CS"/>
</dbReference>
<dbReference type="SMART" id="SM00347">
    <property type="entry name" value="HTH_MARR"/>
    <property type="match status" value="1"/>
</dbReference>
<dbReference type="GO" id="GO:0003700">
    <property type="term" value="F:DNA-binding transcription factor activity"/>
    <property type="evidence" value="ECO:0007669"/>
    <property type="project" value="InterPro"/>
</dbReference>
<dbReference type="Proteomes" id="UP000676409">
    <property type="component" value="Chromosome"/>
</dbReference>
<evidence type="ECO:0000313" key="6">
    <source>
        <dbReference type="Proteomes" id="UP000676409"/>
    </source>
</evidence>
<keyword evidence="2" id="KW-0238">DNA-binding</keyword>
<feature type="domain" description="HTH marR-type" evidence="4">
    <location>
        <begin position="17"/>
        <end position="149"/>
    </location>
</feature>
<evidence type="ECO:0000259" key="4">
    <source>
        <dbReference type="PROSITE" id="PS50995"/>
    </source>
</evidence>
<dbReference type="PROSITE" id="PS50995">
    <property type="entry name" value="HTH_MARR_2"/>
    <property type="match status" value="1"/>
</dbReference>
<dbReference type="AlphaFoldDB" id="A0A975IV86"/>
<evidence type="ECO:0000256" key="2">
    <source>
        <dbReference type="ARBA" id="ARBA00023125"/>
    </source>
</evidence>
<dbReference type="GO" id="GO:0006950">
    <property type="term" value="P:response to stress"/>
    <property type="evidence" value="ECO:0007669"/>
    <property type="project" value="TreeGrafter"/>
</dbReference>
<dbReference type="Pfam" id="PF12802">
    <property type="entry name" value="MarR_2"/>
    <property type="match status" value="1"/>
</dbReference>
<dbReference type="RefSeq" id="WP_211938370.1">
    <property type="nucleotide sequence ID" value="NZ_CP073078.1"/>
</dbReference>
<dbReference type="InterPro" id="IPR039422">
    <property type="entry name" value="MarR/SlyA-like"/>
</dbReference>